<name>A0A1G7VD25_9BURK</name>
<dbReference type="Gene3D" id="1.10.10.10">
    <property type="entry name" value="Winged helix-like DNA-binding domain superfamily/Winged helix DNA-binding domain"/>
    <property type="match status" value="1"/>
</dbReference>
<dbReference type="InterPro" id="IPR036390">
    <property type="entry name" value="WH_DNA-bd_sf"/>
</dbReference>
<evidence type="ECO:0000313" key="2">
    <source>
        <dbReference type="Proteomes" id="UP000199706"/>
    </source>
</evidence>
<reference evidence="1 2" key="1">
    <citation type="submission" date="2016-10" db="EMBL/GenBank/DDBJ databases">
        <authorList>
            <person name="de Groot N.N."/>
        </authorList>
    </citation>
    <scope>NUCLEOTIDE SEQUENCE [LARGE SCALE GENOMIC DNA]</scope>
    <source>
        <strain evidence="1 2">LMG 2247</strain>
    </source>
</reference>
<organism evidence="1 2">
    <name type="scientific">Paraburkholderia phenazinium</name>
    <dbReference type="NCBI Taxonomy" id="60549"/>
    <lineage>
        <taxon>Bacteria</taxon>
        <taxon>Pseudomonadati</taxon>
        <taxon>Pseudomonadota</taxon>
        <taxon>Betaproteobacteria</taxon>
        <taxon>Burkholderiales</taxon>
        <taxon>Burkholderiaceae</taxon>
        <taxon>Paraburkholderia</taxon>
    </lineage>
</organism>
<dbReference type="AlphaFoldDB" id="A0A1G7VD25"/>
<accession>A0A1G7VD25</accession>
<dbReference type="Proteomes" id="UP000199706">
    <property type="component" value="Unassembled WGS sequence"/>
</dbReference>
<sequence length="122" mass="13738">MKKPKQRVITHQIVLAQMAPGTRYSVHEIAKLVGTSAPTVRRALADGVMRGNLRRRIEGKRDLYWLPTADGLASDEGRQRTIPLGTLQGYDAAHRRFRELCMVSRETREGDRNGKSDGSQHD</sequence>
<dbReference type="OrthoDB" id="9952251at2"/>
<dbReference type="InterPro" id="IPR036388">
    <property type="entry name" value="WH-like_DNA-bd_sf"/>
</dbReference>
<protein>
    <submittedName>
        <fullName evidence="1">Regulatory protein, gntR family</fullName>
    </submittedName>
</protein>
<dbReference type="EMBL" id="FNCJ01000004">
    <property type="protein sequence ID" value="SDG57745.1"/>
    <property type="molecule type" value="Genomic_DNA"/>
</dbReference>
<evidence type="ECO:0000313" key="1">
    <source>
        <dbReference type="EMBL" id="SDG57745.1"/>
    </source>
</evidence>
<proteinExistence type="predicted"/>
<dbReference type="SUPFAM" id="SSF46785">
    <property type="entry name" value="Winged helix' DNA-binding domain"/>
    <property type="match status" value="1"/>
</dbReference>
<gene>
    <name evidence="1" type="ORF">SAMN05216466_10422</name>
</gene>
<dbReference type="RefSeq" id="WP_090684097.1">
    <property type="nucleotide sequence ID" value="NZ_CADERL010000031.1"/>
</dbReference>